<feature type="compositionally biased region" description="Low complexity" evidence="1">
    <location>
        <begin position="190"/>
        <end position="199"/>
    </location>
</feature>
<evidence type="ECO:0000313" key="4">
    <source>
        <dbReference type="Proteomes" id="UP000238650"/>
    </source>
</evidence>
<sequence>MSARPRRLRALPLSPTVAGAGLLGVAVAAGIGWGFAGLRDLLGLVALAAGALAVALLWLLLLRALLRPRAEMMSERRTPTAGEEVTVTATLWHGLPLAQRAELAWRGPEGSRELPVLLPRGAAARQSSGWLVRRRGAQLIAVEALLVTDPLGLLRLRIPLRASAELLVLPRPLPPERLPDELAGRGGVRGTSSGALAGAPSGGSGGAAAESSGGLREYRPGDPPRRVHWKQSARQDRLLVHEPERGAGERIATALLLDAEAYPGGAEDFECAVSLAAALVTRRAGTGRQDESPGRATDLCTVRAGAAGPRVERLGSSPSEALRALALAEPDGGGARGPADGPAAASAAPAVFAPTVIVTGAVTSAVAALAAASAAGVVVAVSERGAGGERTPGTRAPLPPGWKVLRPFPSGDPEPLAGDIDPARLAGAER</sequence>
<reference evidence="3 4" key="1">
    <citation type="journal article" date="2017" name="New Microbes New Infect">
        <title>Genome sequence of 'Leucobacter massiliensis' sp. nov. isolated from human pharynx after travel to the 2014 Hajj.</title>
        <authorList>
            <person name="Leangapichart T."/>
            <person name="Gautret P."/>
            <person name="Nguyen T.T."/>
            <person name="Armstrong N."/>
            <person name="Rolain J.M."/>
        </authorList>
    </citation>
    <scope>NUCLEOTIDE SEQUENCE [LARGE SCALE GENOMIC DNA]</scope>
    <source>
        <strain evidence="3 4">122RC15</strain>
    </source>
</reference>
<feature type="transmembrane region" description="Helical" evidence="2">
    <location>
        <begin position="12"/>
        <end position="35"/>
    </location>
</feature>
<dbReference type="PANTHER" id="PTHR34351">
    <property type="entry name" value="SLR1927 PROTEIN-RELATED"/>
    <property type="match status" value="1"/>
</dbReference>
<feature type="region of interest" description="Disordered" evidence="1">
    <location>
        <begin position="173"/>
        <end position="239"/>
    </location>
</feature>
<keyword evidence="2" id="KW-0472">Membrane</keyword>
<keyword evidence="2" id="KW-1133">Transmembrane helix</keyword>
<dbReference type="OrthoDB" id="9812729at2"/>
<dbReference type="Proteomes" id="UP000238650">
    <property type="component" value="Unassembled WGS sequence"/>
</dbReference>
<evidence type="ECO:0000313" key="3">
    <source>
        <dbReference type="EMBL" id="PRI10765.1"/>
    </source>
</evidence>
<gene>
    <name evidence="3" type="ORF">B4915_07640</name>
</gene>
<proteinExistence type="predicted"/>
<evidence type="ECO:0000256" key="2">
    <source>
        <dbReference type="SAM" id="Phobius"/>
    </source>
</evidence>
<dbReference type="PANTHER" id="PTHR34351:SF1">
    <property type="entry name" value="SLR1927 PROTEIN"/>
    <property type="match status" value="1"/>
</dbReference>
<dbReference type="EMBL" id="MWZD01000017">
    <property type="protein sequence ID" value="PRI10765.1"/>
    <property type="molecule type" value="Genomic_DNA"/>
</dbReference>
<feature type="region of interest" description="Disordered" evidence="1">
    <location>
        <begin position="386"/>
        <end position="430"/>
    </location>
</feature>
<accession>A0A2S9QMF5</accession>
<feature type="compositionally biased region" description="Basic and acidic residues" evidence="1">
    <location>
        <begin position="216"/>
        <end position="225"/>
    </location>
</feature>
<dbReference type="AlphaFoldDB" id="A0A2S9QMF5"/>
<comment type="caution">
    <text evidence="3">The sequence shown here is derived from an EMBL/GenBank/DDBJ whole genome shotgun (WGS) entry which is preliminary data.</text>
</comment>
<protein>
    <submittedName>
        <fullName evidence="3">Uncharacterized protein</fullName>
    </submittedName>
</protein>
<feature type="transmembrane region" description="Helical" evidence="2">
    <location>
        <begin position="41"/>
        <end position="66"/>
    </location>
</feature>
<name>A0A2S9QMF5_9MICO</name>
<organism evidence="3 4">
    <name type="scientific">Leucobacter massiliensis</name>
    <dbReference type="NCBI Taxonomy" id="1686285"/>
    <lineage>
        <taxon>Bacteria</taxon>
        <taxon>Bacillati</taxon>
        <taxon>Actinomycetota</taxon>
        <taxon>Actinomycetes</taxon>
        <taxon>Micrococcales</taxon>
        <taxon>Microbacteriaceae</taxon>
        <taxon>Leucobacter</taxon>
    </lineage>
</organism>
<keyword evidence="2" id="KW-0812">Transmembrane</keyword>
<keyword evidence="4" id="KW-1185">Reference proteome</keyword>
<dbReference type="RefSeq" id="WP_146120039.1">
    <property type="nucleotide sequence ID" value="NZ_MWZD01000017.1"/>
</dbReference>
<evidence type="ECO:0000256" key="1">
    <source>
        <dbReference type="SAM" id="MobiDB-lite"/>
    </source>
</evidence>